<evidence type="ECO:0000313" key="3">
    <source>
        <dbReference type="Proteomes" id="UP001151081"/>
    </source>
</evidence>
<organism evidence="2 3">
    <name type="scientific">Polyangium jinanense</name>
    <dbReference type="NCBI Taxonomy" id="2829994"/>
    <lineage>
        <taxon>Bacteria</taxon>
        <taxon>Pseudomonadati</taxon>
        <taxon>Myxococcota</taxon>
        <taxon>Polyangia</taxon>
        <taxon>Polyangiales</taxon>
        <taxon>Polyangiaceae</taxon>
        <taxon>Polyangium</taxon>
    </lineage>
</organism>
<gene>
    <name evidence="2" type="ORF">KEG57_06030</name>
</gene>
<feature type="transmembrane region" description="Helical" evidence="1">
    <location>
        <begin position="41"/>
        <end position="59"/>
    </location>
</feature>
<proteinExistence type="predicted"/>
<keyword evidence="1" id="KW-0812">Transmembrane</keyword>
<dbReference type="AlphaFoldDB" id="A0A9X3WXF6"/>
<comment type="caution">
    <text evidence="2">The sequence shown here is derived from an EMBL/GenBank/DDBJ whole genome shotgun (WGS) entry which is preliminary data.</text>
</comment>
<accession>A0A9X3WXF6</accession>
<keyword evidence="3" id="KW-1185">Reference proteome</keyword>
<reference evidence="2 3" key="1">
    <citation type="submission" date="2021-04" db="EMBL/GenBank/DDBJ databases">
        <title>Genome analysis of Polyangium sp.</title>
        <authorList>
            <person name="Li Y."/>
            <person name="Wang J."/>
        </authorList>
    </citation>
    <scope>NUCLEOTIDE SEQUENCE [LARGE SCALE GENOMIC DNA]</scope>
    <source>
        <strain evidence="2 3">SDU14</strain>
    </source>
</reference>
<sequence length="263" mass="28603">MDFLSPGNGEPRESRVFRSVAFVASAALAAAGLRFALHEPLAAVAVIGIVLAALIGRWVSRRRLRRVLRSGDVIAVLRSWAGALERIPYPATMAPLMAATAFAACGWIDKARAALAAAERGPVWEAALEHRLFLDTLLLTFEGDRDAALEKARRLVHLPLPRGQGALRDRVLALRSAAFALARAFAHQSEPGDDELLERASENSPLVFWAMRYAAAVIAIDRGDNDKATRLLAGAPPWPEESIFRAFHLEIEERARLSPSACS</sequence>
<evidence type="ECO:0000313" key="2">
    <source>
        <dbReference type="EMBL" id="MDC3980049.1"/>
    </source>
</evidence>
<dbReference type="Proteomes" id="UP001151081">
    <property type="component" value="Unassembled WGS sequence"/>
</dbReference>
<keyword evidence="1" id="KW-1133">Transmembrane helix</keyword>
<keyword evidence="1" id="KW-0472">Membrane</keyword>
<feature type="transmembrane region" description="Helical" evidence="1">
    <location>
        <begin position="16"/>
        <end position="35"/>
    </location>
</feature>
<name>A0A9X3WXF6_9BACT</name>
<dbReference type="RefSeq" id="WP_272417080.1">
    <property type="nucleotide sequence ID" value="NZ_JAGTJJ010000002.1"/>
</dbReference>
<evidence type="ECO:0000256" key="1">
    <source>
        <dbReference type="SAM" id="Phobius"/>
    </source>
</evidence>
<protein>
    <submittedName>
        <fullName evidence="2">Uncharacterized protein</fullName>
    </submittedName>
</protein>
<dbReference type="EMBL" id="JAGTJJ010000002">
    <property type="protein sequence ID" value="MDC3980049.1"/>
    <property type="molecule type" value="Genomic_DNA"/>
</dbReference>